<sequence length="123" mass="13345">MTLPRSSDPPSAAEPLPEQLLQDAAATFGMLAATARLQIVWLLASGERDVTTLATEIGGTVAAVSQHLAKLKLAGLVHARREGRRQVYVVDDPHVVETVRQVVHHHEELRTLPRGRFTRSAGA</sequence>
<organism evidence="5 6">
    <name type="scientific">Solihabitans fulvus</name>
    <dbReference type="NCBI Taxonomy" id="1892852"/>
    <lineage>
        <taxon>Bacteria</taxon>
        <taxon>Bacillati</taxon>
        <taxon>Actinomycetota</taxon>
        <taxon>Actinomycetes</taxon>
        <taxon>Pseudonocardiales</taxon>
        <taxon>Pseudonocardiaceae</taxon>
        <taxon>Solihabitans</taxon>
    </lineage>
</organism>
<evidence type="ECO:0000256" key="2">
    <source>
        <dbReference type="ARBA" id="ARBA00023125"/>
    </source>
</evidence>
<evidence type="ECO:0000313" key="6">
    <source>
        <dbReference type="Proteomes" id="UP000323454"/>
    </source>
</evidence>
<dbReference type="PANTHER" id="PTHR43132:SF8">
    <property type="entry name" value="HTH-TYPE TRANSCRIPTIONAL REGULATOR KMTR"/>
    <property type="match status" value="1"/>
</dbReference>
<dbReference type="SUPFAM" id="SSF46785">
    <property type="entry name" value="Winged helix' DNA-binding domain"/>
    <property type="match status" value="1"/>
</dbReference>
<dbReference type="InterPro" id="IPR001845">
    <property type="entry name" value="HTH_ArsR_DNA-bd_dom"/>
</dbReference>
<evidence type="ECO:0000256" key="3">
    <source>
        <dbReference type="ARBA" id="ARBA00023163"/>
    </source>
</evidence>
<keyword evidence="1" id="KW-0805">Transcription regulation</keyword>
<dbReference type="Pfam" id="PF01022">
    <property type="entry name" value="HTH_5"/>
    <property type="match status" value="1"/>
</dbReference>
<dbReference type="AlphaFoldDB" id="A0A5B2WMP6"/>
<reference evidence="5 6" key="1">
    <citation type="submission" date="2019-09" db="EMBL/GenBank/DDBJ databases">
        <title>Goodfellowia gen. nov., a new genus of the Pseudonocardineae related to Actinoalloteichus, containing Goodfellowia coeruleoviolacea gen. nov., comb. nov. gen. nov., comb. nov.</title>
        <authorList>
            <person name="Labeda D."/>
        </authorList>
    </citation>
    <scope>NUCLEOTIDE SEQUENCE [LARGE SCALE GENOMIC DNA]</scope>
    <source>
        <strain evidence="5 6">AN110305</strain>
    </source>
</reference>
<dbReference type="InterPro" id="IPR036388">
    <property type="entry name" value="WH-like_DNA-bd_sf"/>
</dbReference>
<dbReference type="InterPro" id="IPR011991">
    <property type="entry name" value="ArsR-like_HTH"/>
</dbReference>
<dbReference type="CDD" id="cd00090">
    <property type="entry name" value="HTH_ARSR"/>
    <property type="match status" value="1"/>
</dbReference>
<dbReference type="PROSITE" id="PS50987">
    <property type="entry name" value="HTH_ARSR_2"/>
    <property type="match status" value="1"/>
</dbReference>
<dbReference type="NCBIfam" id="NF033788">
    <property type="entry name" value="HTH_metalloreg"/>
    <property type="match status" value="1"/>
</dbReference>
<dbReference type="GO" id="GO:0003700">
    <property type="term" value="F:DNA-binding transcription factor activity"/>
    <property type="evidence" value="ECO:0007669"/>
    <property type="project" value="InterPro"/>
</dbReference>
<reference evidence="5 6" key="2">
    <citation type="submission" date="2019-09" db="EMBL/GenBank/DDBJ databases">
        <authorList>
            <person name="Jin C."/>
        </authorList>
    </citation>
    <scope>NUCLEOTIDE SEQUENCE [LARGE SCALE GENOMIC DNA]</scope>
    <source>
        <strain evidence="5 6">AN110305</strain>
    </source>
</reference>
<dbReference type="Gene3D" id="1.10.10.10">
    <property type="entry name" value="Winged helix-like DNA-binding domain superfamily/Winged helix DNA-binding domain"/>
    <property type="match status" value="1"/>
</dbReference>
<protein>
    <submittedName>
        <fullName evidence="5">Helix-turn-helix transcriptional regulator</fullName>
    </submittedName>
</protein>
<evidence type="ECO:0000256" key="1">
    <source>
        <dbReference type="ARBA" id="ARBA00023015"/>
    </source>
</evidence>
<dbReference type="InterPro" id="IPR036390">
    <property type="entry name" value="WH_DNA-bd_sf"/>
</dbReference>
<proteinExistence type="predicted"/>
<dbReference type="EMBL" id="VUOB01000073">
    <property type="protein sequence ID" value="KAA2252705.1"/>
    <property type="molecule type" value="Genomic_DNA"/>
</dbReference>
<dbReference type="PANTHER" id="PTHR43132">
    <property type="entry name" value="ARSENICAL RESISTANCE OPERON REPRESSOR ARSR-RELATED"/>
    <property type="match status" value="1"/>
</dbReference>
<dbReference type="SMART" id="SM00418">
    <property type="entry name" value="HTH_ARSR"/>
    <property type="match status" value="1"/>
</dbReference>
<comment type="caution">
    <text evidence="5">The sequence shown here is derived from an EMBL/GenBank/DDBJ whole genome shotgun (WGS) entry which is preliminary data.</text>
</comment>
<dbReference type="OrthoDB" id="9810923at2"/>
<dbReference type="Proteomes" id="UP000323454">
    <property type="component" value="Unassembled WGS sequence"/>
</dbReference>
<dbReference type="PRINTS" id="PR00778">
    <property type="entry name" value="HTHARSR"/>
</dbReference>
<name>A0A5B2WMP6_9PSEU</name>
<accession>A0A5B2WMP6</accession>
<keyword evidence="3" id="KW-0804">Transcription</keyword>
<gene>
    <name evidence="5" type="ORF">F0L68_34895</name>
</gene>
<evidence type="ECO:0000313" key="5">
    <source>
        <dbReference type="EMBL" id="KAA2252705.1"/>
    </source>
</evidence>
<evidence type="ECO:0000259" key="4">
    <source>
        <dbReference type="PROSITE" id="PS50987"/>
    </source>
</evidence>
<dbReference type="GO" id="GO:0003677">
    <property type="term" value="F:DNA binding"/>
    <property type="evidence" value="ECO:0007669"/>
    <property type="project" value="UniProtKB-KW"/>
</dbReference>
<keyword evidence="2" id="KW-0238">DNA-binding</keyword>
<feature type="domain" description="HTH arsR-type" evidence="4">
    <location>
        <begin position="16"/>
        <end position="110"/>
    </location>
</feature>
<keyword evidence="6" id="KW-1185">Reference proteome</keyword>
<dbReference type="InterPro" id="IPR051011">
    <property type="entry name" value="Metal_resp_trans_reg"/>
</dbReference>